<evidence type="ECO:0000256" key="1">
    <source>
        <dbReference type="ARBA" id="ARBA00004651"/>
    </source>
</evidence>
<feature type="transmembrane region" description="Helical" evidence="7">
    <location>
        <begin position="399"/>
        <end position="421"/>
    </location>
</feature>
<comment type="caution">
    <text evidence="8">The sequence shown here is derived from an EMBL/GenBank/DDBJ whole genome shotgun (WGS) entry which is preliminary data.</text>
</comment>
<dbReference type="Proteomes" id="UP000319836">
    <property type="component" value="Unassembled WGS sequence"/>
</dbReference>
<keyword evidence="4 7" id="KW-1133">Transmembrane helix</keyword>
<reference evidence="8 9" key="1">
    <citation type="journal article" date="2019" name="Nat. Microbiol.">
        <title>Mediterranean grassland soil C-N compound turnover is dependent on rainfall and depth, and is mediated by genomically divergent microorganisms.</title>
        <authorList>
            <person name="Diamond S."/>
            <person name="Andeer P.F."/>
            <person name="Li Z."/>
            <person name="Crits-Christoph A."/>
            <person name="Burstein D."/>
            <person name="Anantharaman K."/>
            <person name="Lane K.R."/>
            <person name="Thomas B.C."/>
            <person name="Pan C."/>
            <person name="Northen T.R."/>
            <person name="Banfield J.F."/>
        </authorList>
    </citation>
    <scope>NUCLEOTIDE SEQUENCE [LARGE SCALE GENOMIC DNA]</scope>
    <source>
        <strain evidence="8">WS_10</strain>
    </source>
</reference>
<sequence length="426" mass="47500">MAVPDRRRRAGASLDHPRLARDVAAQPGARHAGSPLDGRGLRHRAPVGPQTPGERGADRGRRASGRGVRTLDRYLLREFTTYLVLGLLGFITIFIVVDVFEKIDVFLDHRAPLSLVIGFYAYRIPEVVVRVLPVALLLATFLALGQLNKFGELTAMRAAGLSLVRILAPVLGLATLAVFVALAISEVIVPRANRQRDRIYNEQIQKLQSQEATERADVTYLGAGGRIFYMRLYLVSEKRMHEVSLQEFSKGDLHRRIDAAEATWDGHRWIFSSGYLRTFEGGKEKVEPFKRMAVNGIPERPEDFAKESRKPDEMSYPELRGYVERLRASGSRVSNYLVDLHLKLAFPLVNLIVIMIGAPIATRLRMQSAALGFGLSVTISFFYYAFMRTGQALGHNGALPPYLAAWLGDLVFGAVGLTMMIQAQRR</sequence>
<evidence type="ECO:0000256" key="6">
    <source>
        <dbReference type="SAM" id="MobiDB-lite"/>
    </source>
</evidence>
<feature type="transmembrane region" description="Helical" evidence="7">
    <location>
        <begin position="369"/>
        <end position="387"/>
    </location>
</feature>
<feature type="transmembrane region" description="Helical" evidence="7">
    <location>
        <begin position="166"/>
        <end position="189"/>
    </location>
</feature>
<evidence type="ECO:0000256" key="4">
    <source>
        <dbReference type="ARBA" id="ARBA00022989"/>
    </source>
</evidence>
<proteinExistence type="predicted"/>
<evidence type="ECO:0000256" key="7">
    <source>
        <dbReference type="SAM" id="Phobius"/>
    </source>
</evidence>
<dbReference type="GO" id="GO:0015920">
    <property type="term" value="P:lipopolysaccharide transport"/>
    <property type="evidence" value="ECO:0007669"/>
    <property type="project" value="TreeGrafter"/>
</dbReference>
<accession>A0A538U502</accession>
<gene>
    <name evidence="8" type="primary">lptG</name>
    <name evidence="8" type="ORF">E6K80_06920</name>
</gene>
<feature type="region of interest" description="Disordered" evidence="6">
    <location>
        <begin position="1"/>
        <end position="64"/>
    </location>
</feature>
<keyword evidence="2" id="KW-1003">Cell membrane</keyword>
<comment type="subcellular location">
    <subcellularLocation>
        <location evidence="1">Cell membrane</location>
        <topology evidence="1">Multi-pass membrane protein</topology>
    </subcellularLocation>
</comment>
<organism evidence="8 9">
    <name type="scientific">Eiseniibacteriota bacterium</name>
    <dbReference type="NCBI Taxonomy" id="2212470"/>
    <lineage>
        <taxon>Bacteria</taxon>
        <taxon>Candidatus Eiseniibacteriota</taxon>
    </lineage>
</organism>
<feature type="transmembrane region" description="Helical" evidence="7">
    <location>
        <begin position="120"/>
        <end position="145"/>
    </location>
</feature>
<dbReference type="AlphaFoldDB" id="A0A538U502"/>
<dbReference type="InterPro" id="IPR005495">
    <property type="entry name" value="LptG/LptF_permease"/>
</dbReference>
<dbReference type="PANTHER" id="PTHR33529">
    <property type="entry name" value="SLR0882 PROTEIN-RELATED"/>
    <property type="match status" value="1"/>
</dbReference>
<feature type="transmembrane region" description="Helical" evidence="7">
    <location>
        <begin position="344"/>
        <end position="362"/>
    </location>
</feature>
<dbReference type="EMBL" id="VBPA01000164">
    <property type="protein sequence ID" value="TMQ70976.1"/>
    <property type="molecule type" value="Genomic_DNA"/>
</dbReference>
<dbReference type="InterPro" id="IPR030923">
    <property type="entry name" value="LptG"/>
</dbReference>
<evidence type="ECO:0000256" key="3">
    <source>
        <dbReference type="ARBA" id="ARBA00022692"/>
    </source>
</evidence>
<dbReference type="GO" id="GO:0055085">
    <property type="term" value="P:transmembrane transport"/>
    <property type="evidence" value="ECO:0007669"/>
    <property type="project" value="InterPro"/>
</dbReference>
<name>A0A538U502_UNCEI</name>
<evidence type="ECO:0000313" key="9">
    <source>
        <dbReference type="Proteomes" id="UP000319836"/>
    </source>
</evidence>
<evidence type="ECO:0000256" key="5">
    <source>
        <dbReference type="ARBA" id="ARBA00023136"/>
    </source>
</evidence>
<dbReference type="NCBIfam" id="TIGR04408">
    <property type="entry name" value="LptG_lptG"/>
    <property type="match status" value="1"/>
</dbReference>
<feature type="transmembrane region" description="Helical" evidence="7">
    <location>
        <begin position="79"/>
        <end position="100"/>
    </location>
</feature>
<dbReference type="PANTHER" id="PTHR33529:SF6">
    <property type="entry name" value="YJGP_YJGQ FAMILY PERMEASE"/>
    <property type="match status" value="1"/>
</dbReference>
<protein>
    <submittedName>
        <fullName evidence="8">LPS export ABC transporter permease LptG</fullName>
    </submittedName>
</protein>
<evidence type="ECO:0000313" key="8">
    <source>
        <dbReference type="EMBL" id="TMQ70976.1"/>
    </source>
</evidence>
<evidence type="ECO:0000256" key="2">
    <source>
        <dbReference type="ARBA" id="ARBA00022475"/>
    </source>
</evidence>
<keyword evidence="3 7" id="KW-0812">Transmembrane</keyword>
<dbReference type="GO" id="GO:0043190">
    <property type="term" value="C:ATP-binding cassette (ABC) transporter complex"/>
    <property type="evidence" value="ECO:0007669"/>
    <property type="project" value="InterPro"/>
</dbReference>
<keyword evidence="5 7" id="KW-0472">Membrane</keyword>
<dbReference type="Pfam" id="PF03739">
    <property type="entry name" value="LptF_LptG"/>
    <property type="match status" value="1"/>
</dbReference>
<feature type="compositionally biased region" description="Basic residues" evidence="6">
    <location>
        <begin position="1"/>
        <end position="10"/>
    </location>
</feature>